<evidence type="ECO:0000256" key="3">
    <source>
        <dbReference type="ARBA" id="ARBA00022679"/>
    </source>
</evidence>
<dbReference type="VEuPathDB" id="FungiDB:GWK60_G09075"/>
<accession>A0A0W0C9M6</accession>
<dbReference type="VEuPathDB" id="FungiDB:B1J91_G09339g"/>
<comment type="catalytic activity">
    <reaction evidence="5 6">
        <text>D-xylulose + ATP = D-xylulose 5-phosphate + ADP + H(+)</text>
        <dbReference type="Rhea" id="RHEA:10964"/>
        <dbReference type="ChEBI" id="CHEBI:15378"/>
        <dbReference type="ChEBI" id="CHEBI:17140"/>
        <dbReference type="ChEBI" id="CHEBI:30616"/>
        <dbReference type="ChEBI" id="CHEBI:57737"/>
        <dbReference type="ChEBI" id="CHEBI:456216"/>
        <dbReference type="EC" id="2.7.1.17"/>
    </reaction>
</comment>
<dbReference type="AlphaFoldDB" id="A0A0W0C9M6"/>
<dbReference type="Gene3D" id="3.30.420.40">
    <property type="match status" value="2"/>
</dbReference>
<dbReference type="FunFam" id="3.30.420.40:FF:000170">
    <property type="entry name" value="D-xylulose kinase"/>
    <property type="match status" value="1"/>
</dbReference>
<evidence type="ECO:0000256" key="6">
    <source>
        <dbReference type="RuleBase" id="RU367058"/>
    </source>
</evidence>
<comment type="similarity">
    <text evidence="1 6">Belongs to the FGGY kinase family.</text>
</comment>
<dbReference type="InterPro" id="IPR042024">
    <property type="entry name" value="D-XK_euk"/>
</dbReference>
<dbReference type="VEuPathDB" id="FungiDB:CAGL0G09339g"/>
<comment type="function">
    <text evidence="6">Highly specific D-xylulose kinase which participates in the catabolism of xylose. Xylose is a major component of hemicelluloses such as xylan. Most fungi utilize D-xylose via three enzymatic reactions, xylose reductase (XR), xylitol dehydrogenase (XDH), and xylulokinase, to form xylulose 5-phosphate, which enters pentose phosphate pathway.</text>
</comment>
<evidence type="ECO:0000313" key="9">
    <source>
        <dbReference type="EMBL" id="KTB06156.1"/>
    </source>
</evidence>
<keyword evidence="6" id="KW-0547">Nucleotide-binding</keyword>
<dbReference type="PANTHER" id="PTHR10196:SF57">
    <property type="entry name" value="XYLULOSE KINASE"/>
    <property type="match status" value="1"/>
</dbReference>
<dbReference type="Pfam" id="PF02782">
    <property type="entry name" value="FGGY_C"/>
    <property type="match status" value="1"/>
</dbReference>
<name>A0A0W0C9M6_CANGB</name>
<reference evidence="9 10" key="1">
    <citation type="submission" date="2015-10" db="EMBL/GenBank/DDBJ databases">
        <title>Draft genomes sequences of Candida glabrata isolates 1A, 1B, 2A, 2B, 3A and 3B.</title>
        <authorList>
            <person name="Haavelsrud O.E."/>
            <person name="Gaustad P."/>
        </authorList>
    </citation>
    <scope>NUCLEOTIDE SEQUENCE [LARGE SCALE GENOMIC DNA]</scope>
    <source>
        <strain evidence="9">910700640</strain>
    </source>
</reference>
<organism evidence="9 10">
    <name type="scientific">Candida glabrata</name>
    <name type="common">Yeast</name>
    <name type="synonym">Torulopsis glabrata</name>
    <dbReference type="NCBI Taxonomy" id="5478"/>
    <lineage>
        <taxon>Eukaryota</taxon>
        <taxon>Fungi</taxon>
        <taxon>Dikarya</taxon>
        <taxon>Ascomycota</taxon>
        <taxon>Saccharomycotina</taxon>
        <taxon>Saccharomycetes</taxon>
        <taxon>Saccharomycetales</taxon>
        <taxon>Saccharomycetaceae</taxon>
        <taxon>Nakaseomyces</taxon>
    </lineage>
</organism>
<keyword evidence="6" id="KW-0067">ATP-binding</keyword>
<protein>
    <recommendedName>
        <fullName evidence="6">Xylulose kinase</fullName>
        <ecNumber evidence="6">2.7.1.17</ecNumber>
    </recommendedName>
</protein>
<feature type="domain" description="Carbohydrate kinase FGGY C-terminal" evidence="8">
    <location>
        <begin position="302"/>
        <end position="524"/>
    </location>
</feature>
<dbReference type="GO" id="GO:0005829">
    <property type="term" value="C:cytosol"/>
    <property type="evidence" value="ECO:0007669"/>
    <property type="project" value="TreeGrafter"/>
</dbReference>
<dbReference type="InterPro" id="IPR018485">
    <property type="entry name" value="FGGY_C"/>
</dbReference>
<dbReference type="OrthoDB" id="1728974at2759"/>
<dbReference type="Pfam" id="PF00370">
    <property type="entry name" value="FGGY_N"/>
    <property type="match status" value="1"/>
</dbReference>
<evidence type="ECO:0000256" key="2">
    <source>
        <dbReference type="ARBA" id="ARBA00022629"/>
    </source>
</evidence>
<dbReference type="GO" id="GO:0004856">
    <property type="term" value="F:D-xylulokinase activity"/>
    <property type="evidence" value="ECO:0007669"/>
    <property type="project" value="UniProtKB-UniRule"/>
</dbReference>
<evidence type="ECO:0000313" key="10">
    <source>
        <dbReference type="Proteomes" id="UP000054886"/>
    </source>
</evidence>
<feature type="domain" description="Carbohydrate kinase FGGY N-terminal" evidence="7">
    <location>
        <begin position="133"/>
        <end position="289"/>
    </location>
</feature>
<evidence type="ECO:0000259" key="8">
    <source>
        <dbReference type="Pfam" id="PF02782"/>
    </source>
</evidence>
<comment type="caution">
    <text evidence="9">The sequence shown here is derived from an EMBL/GenBank/DDBJ whole genome shotgun (WGS) entry which is preliminary data.</text>
</comment>
<dbReference type="PANTHER" id="PTHR10196">
    <property type="entry name" value="SUGAR KINASE"/>
    <property type="match status" value="1"/>
</dbReference>
<dbReference type="GO" id="GO:0005524">
    <property type="term" value="F:ATP binding"/>
    <property type="evidence" value="ECO:0007669"/>
    <property type="project" value="UniProtKB-UniRule"/>
</dbReference>
<dbReference type="EMBL" id="LLZZ01000110">
    <property type="protein sequence ID" value="KTB06156.1"/>
    <property type="molecule type" value="Genomic_DNA"/>
</dbReference>
<gene>
    <name evidence="9" type="ORF">AO440_001869</name>
</gene>
<dbReference type="InterPro" id="IPR018484">
    <property type="entry name" value="FGGY_N"/>
</dbReference>
<proteinExistence type="inferred from homology"/>
<keyword evidence="4 6" id="KW-0418">Kinase</keyword>
<dbReference type="SUPFAM" id="SSF53067">
    <property type="entry name" value="Actin-like ATPase domain"/>
    <property type="match status" value="2"/>
</dbReference>
<evidence type="ECO:0000259" key="7">
    <source>
        <dbReference type="Pfam" id="PF00370"/>
    </source>
</evidence>
<keyword evidence="2 6" id="KW-0859">Xylose metabolism</keyword>
<evidence type="ECO:0000256" key="1">
    <source>
        <dbReference type="ARBA" id="ARBA00009156"/>
    </source>
</evidence>
<dbReference type="GO" id="GO:0005998">
    <property type="term" value="P:xylulose catabolic process"/>
    <property type="evidence" value="ECO:0007669"/>
    <property type="project" value="EnsemblFungi"/>
</dbReference>
<keyword evidence="3 6" id="KW-0808">Transferase</keyword>
<sequence>MQGEGYYLGLDLSTQQLKCLAIDGDMQIKHTEVVDFDRDLPHYNTHKGVYSHGDVVECPVGMWLEAIDLVFEKYKGAGFDLSQVKAISGSCQQHGSVYWKTGAGDLLQHLNDANGNLVDQLYPDGFSRKTAPNWQDHSTGKQCTQIEKKAGGPEKLAEITGSRAHFRFTGPQIMKIAENEEDNYKNTETISLVSSFLTSILCAKLVPIEEADACGMNIYDIKAKRYDDSLLDVISGKFGKEDLLKKLSGSVTKCNSPQLMGNIANYFVSKYGFDSECAIYPFTGDNLATICSLPLEKNDILVSLGTSTTILMVTDQYHPSPNYHLFTHPAIANCYMAMICYCNGSLAREKVRDSLNENQSTSWTNFDEAVLDESLDTSGELAVYFPLGEIVPSVDAITKRVLYDPKNCEIVKYVDKFDNNRHDAKIIVESQALSARVRVAPLLSGTVDESNDEKSETMVHFDYDSMKFSEYSSKRPNRVYFVGGASKNDAIVKKFSEVLGAKNGNFRLETPNSCALGGCFKALWSDLWKKKKIDEKVTFDSFLNRYFPTDELEEIKVDDITKKWEAYKDKIIPLSKLEEELK</sequence>
<dbReference type="VEuPathDB" id="FungiDB:GVI51_G09207"/>
<evidence type="ECO:0000256" key="4">
    <source>
        <dbReference type="ARBA" id="ARBA00022777"/>
    </source>
</evidence>
<dbReference type="EC" id="2.7.1.17" evidence="6"/>
<dbReference type="GO" id="GO:0042732">
    <property type="term" value="P:D-xylose metabolic process"/>
    <property type="evidence" value="ECO:0007669"/>
    <property type="project" value="UniProtKB-UniRule"/>
</dbReference>
<dbReference type="CDD" id="cd07776">
    <property type="entry name" value="ASKHA_NBD_FGGY_SpXK-like"/>
    <property type="match status" value="1"/>
</dbReference>
<evidence type="ECO:0000256" key="5">
    <source>
        <dbReference type="ARBA" id="ARBA00048885"/>
    </source>
</evidence>
<dbReference type="Proteomes" id="UP000054886">
    <property type="component" value="Unassembled WGS sequence"/>
</dbReference>
<keyword evidence="6" id="KW-0119">Carbohydrate metabolism</keyword>
<dbReference type="InterPro" id="IPR043129">
    <property type="entry name" value="ATPase_NBD"/>
</dbReference>